<evidence type="ECO:0000256" key="1">
    <source>
        <dbReference type="ARBA" id="ARBA00001452"/>
    </source>
</evidence>
<evidence type="ECO:0000256" key="6">
    <source>
        <dbReference type="ARBA" id="ARBA00023180"/>
    </source>
</evidence>
<comment type="caution">
    <text evidence="10">The sequence shown here is derived from an EMBL/GenBank/DDBJ whole genome shotgun (WGS) entry which is preliminary data.</text>
</comment>
<dbReference type="PANTHER" id="PTHR12145">
    <property type="entry name" value="MANNAN ENDO-1,6-ALPHA-MANNOSIDASE DCW1"/>
    <property type="match status" value="1"/>
</dbReference>
<dbReference type="SUPFAM" id="SSF48208">
    <property type="entry name" value="Six-hairpin glycosidases"/>
    <property type="match status" value="1"/>
</dbReference>
<reference evidence="10" key="1">
    <citation type="submission" date="2023-01" db="EMBL/GenBank/DDBJ databases">
        <authorList>
            <person name="Van Ghelder C."/>
            <person name="Rancurel C."/>
        </authorList>
    </citation>
    <scope>NUCLEOTIDE SEQUENCE</scope>
    <source>
        <strain evidence="10">CNCM I-4278</strain>
    </source>
</reference>
<dbReference type="EC" id="3.2.1.101" evidence="3 8"/>
<evidence type="ECO:0000256" key="7">
    <source>
        <dbReference type="ARBA" id="ARBA00023295"/>
    </source>
</evidence>
<evidence type="ECO:0000256" key="3">
    <source>
        <dbReference type="ARBA" id="ARBA00012350"/>
    </source>
</evidence>
<dbReference type="PANTHER" id="PTHR12145:SF36">
    <property type="entry name" value="MANNAN ENDO-1,6-ALPHA-MANNOSIDASE DCW1"/>
    <property type="match status" value="1"/>
</dbReference>
<keyword evidence="6" id="KW-0325">Glycoprotein</keyword>
<evidence type="ECO:0000256" key="9">
    <source>
        <dbReference type="SAM" id="MobiDB-lite"/>
    </source>
</evidence>
<evidence type="ECO:0000313" key="10">
    <source>
        <dbReference type="EMBL" id="CAI6274152.1"/>
    </source>
</evidence>
<dbReference type="Gene3D" id="1.50.10.20">
    <property type="match status" value="1"/>
</dbReference>
<comment type="similarity">
    <text evidence="2 8">Belongs to the glycosyl hydrolase 76 family.</text>
</comment>
<feature type="region of interest" description="Disordered" evidence="9">
    <location>
        <begin position="439"/>
        <end position="484"/>
    </location>
</feature>
<dbReference type="GO" id="GO:0009272">
    <property type="term" value="P:fungal-type cell wall biogenesis"/>
    <property type="evidence" value="ECO:0007669"/>
    <property type="project" value="TreeGrafter"/>
</dbReference>
<evidence type="ECO:0000256" key="8">
    <source>
        <dbReference type="PIRNR" id="PIRNR016302"/>
    </source>
</evidence>
<protein>
    <recommendedName>
        <fullName evidence="3 8">Mannan endo-1,6-alpha-mannosidase</fullName>
        <ecNumber evidence="3 8">3.2.1.101</ecNumber>
    </recommendedName>
</protein>
<comment type="catalytic activity">
    <reaction evidence="1 8">
        <text>Random hydrolysis of (1-&gt;6)-alpha-D-mannosidic linkages in unbranched (1-&gt;6)-mannans.</text>
        <dbReference type="EC" id="3.2.1.101"/>
    </reaction>
</comment>
<evidence type="ECO:0000313" key="11">
    <source>
        <dbReference type="Proteomes" id="UP001152607"/>
    </source>
</evidence>
<keyword evidence="11" id="KW-1185">Reference proteome</keyword>
<organism evidence="10 11">
    <name type="scientific">Periconia digitata</name>
    <dbReference type="NCBI Taxonomy" id="1303443"/>
    <lineage>
        <taxon>Eukaryota</taxon>
        <taxon>Fungi</taxon>
        <taxon>Dikarya</taxon>
        <taxon>Ascomycota</taxon>
        <taxon>Pezizomycotina</taxon>
        <taxon>Dothideomycetes</taxon>
        <taxon>Pleosporomycetidae</taxon>
        <taxon>Pleosporales</taxon>
        <taxon>Massarineae</taxon>
        <taxon>Periconiaceae</taxon>
        <taxon>Periconia</taxon>
    </lineage>
</organism>
<accession>A0A9W4XKW0</accession>
<dbReference type="Pfam" id="PF03663">
    <property type="entry name" value="Glyco_hydro_76"/>
    <property type="match status" value="1"/>
</dbReference>
<dbReference type="InterPro" id="IPR005198">
    <property type="entry name" value="Glyco_hydro_76"/>
</dbReference>
<dbReference type="Proteomes" id="UP001152607">
    <property type="component" value="Unassembled WGS sequence"/>
</dbReference>
<dbReference type="AlphaFoldDB" id="A0A9W4XKW0"/>
<dbReference type="PIRSF" id="PIRSF016302">
    <property type="entry name" value="Man_a_manosd"/>
    <property type="match status" value="1"/>
</dbReference>
<dbReference type="OrthoDB" id="3798256at2759"/>
<dbReference type="EMBL" id="CAOQHR010000001">
    <property type="protein sequence ID" value="CAI6274152.1"/>
    <property type="molecule type" value="Genomic_DNA"/>
</dbReference>
<dbReference type="GO" id="GO:0008496">
    <property type="term" value="F:mannan endo-1,6-alpha-mannosidase activity"/>
    <property type="evidence" value="ECO:0007669"/>
    <property type="project" value="UniProtKB-UniRule"/>
</dbReference>
<name>A0A9W4XKW0_9PLEO</name>
<keyword evidence="7 8" id="KW-0326">Glycosidase</keyword>
<dbReference type="GO" id="GO:0016052">
    <property type="term" value="P:carbohydrate catabolic process"/>
    <property type="evidence" value="ECO:0007669"/>
    <property type="project" value="InterPro"/>
</dbReference>
<evidence type="ECO:0000256" key="4">
    <source>
        <dbReference type="ARBA" id="ARBA00022729"/>
    </source>
</evidence>
<proteinExistence type="inferred from homology"/>
<dbReference type="InterPro" id="IPR014480">
    <property type="entry name" value="Mannan-1_6-alpha_mannosidase"/>
</dbReference>
<evidence type="ECO:0000256" key="5">
    <source>
        <dbReference type="ARBA" id="ARBA00022801"/>
    </source>
</evidence>
<feature type="compositionally biased region" description="Polar residues" evidence="9">
    <location>
        <begin position="441"/>
        <end position="450"/>
    </location>
</feature>
<sequence>MQADKSPRTPIKAALPGQFDQQNISHSIFHFISFFFNMRSSLQLLSLLLTFSPNALVAAKLDVNDQNSIKNISSTAASAIIKSYKYGLEQYRITGLFEILEEEYLWGATGEIWNSMLEYSHLTGDTQFNEAVASGLLHQTGERIVAFMPENQTKILGNRDQSQWGLAAMTAAEINLDIPKDAQNLKGPESPPVTSWLDLAKTVFDTQLERWGSEECSGGLHAQIFPYNNGFTIKSTGENGNFLLLAARLARFTGNKTYVEWAEKSFEWSKTVGLVKDFRVLDSSDIRDNCTMKNDVEWAAYHAAYTEASAIMYNITNATEPWITAIDGFANTSSAFLHEEKLYDIAHDQQKYDPETIGLFSKTVVTRSYARAMKAAPHVSEKLQKIVSAAAVQCATPWEEKMGSGNTTVNGSIELLEGAVNALAATQALLWPQAKALAPDVSNSTNSTTADEGGATSGADANKPGASGNAESPKPEAGKSGAPGQPGLSLGLLVGLLGAAISLL</sequence>
<dbReference type="InterPro" id="IPR008928">
    <property type="entry name" value="6-hairpin_glycosidase_sf"/>
</dbReference>
<keyword evidence="5 8" id="KW-0378">Hydrolase</keyword>
<gene>
    <name evidence="10" type="ORF">PDIGIT_LOCUS1844</name>
</gene>
<evidence type="ECO:0000256" key="2">
    <source>
        <dbReference type="ARBA" id="ARBA00009699"/>
    </source>
</evidence>
<keyword evidence="4" id="KW-0732">Signal</keyword>